<evidence type="ECO:0000313" key="7">
    <source>
        <dbReference type="EMBL" id="OJH33558.1"/>
    </source>
</evidence>
<dbReference type="InterPro" id="IPR000719">
    <property type="entry name" value="Prot_kinase_dom"/>
</dbReference>
<dbReference type="GO" id="GO:0004674">
    <property type="term" value="F:protein serine/threonine kinase activity"/>
    <property type="evidence" value="ECO:0007669"/>
    <property type="project" value="TreeGrafter"/>
</dbReference>
<evidence type="ECO:0000256" key="5">
    <source>
        <dbReference type="SAM" id="MobiDB-lite"/>
    </source>
</evidence>
<reference evidence="8" key="1">
    <citation type="submission" date="2016-11" db="EMBL/GenBank/DDBJ databases">
        <authorList>
            <person name="Shukria A."/>
            <person name="Stevens D.C."/>
        </authorList>
    </citation>
    <scope>NUCLEOTIDE SEQUENCE [LARGE SCALE GENOMIC DNA]</scope>
    <source>
        <strain evidence="8">Cbfe23</strain>
    </source>
</reference>
<dbReference type="PROSITE" id="PS00108">
    <property type="entry name" value="PROTEIN_KINASE_ST"/>
    <property type="match status" value="1"/>
</dbReference>
<dbReference type="SUPFAM" id="SSF56112">
    <property type="entry name" value="Protein kinase-like (PK-like)"/>
    <property type="match status" value="1"/>
</dbReference>
<dbReference type="EMBL" id="MPIN01000033">
    <property type="protein sequence ID" value="OJH33558.1"/>
    <property type="molecule type" value="Genomic_DNA"/>
</dbReference>
<reference evidence="7 8" key="2">
    <citation type="submission" date="2016-12" db="EMBL/GenBank/DDBJ databases">
        <title>Draft Genome Sequence of Cystobacter ferrugineus Strain Cbfe23.</title>
        <authorList>
            <person name="Akbar S."/>
            <person name="Dowd S.E."/>
            <person name="Stevens D.C."/>
        </authorList>
    </citation>
    <scope>NUCLEOTIDE SEQUENCE [LARGE SCALE GENOMIC DNA]</scope>
    <source>
        <strain evidence="7 8">Cbfe23</strain>
    </source>
</reference>
<evidence type="ECO:0000256" key="4">
    <source>
        <dbReference type="ARBA" id="ARBA00022840"/>
    </source>
</evidence>
<dbReference type="Proteomes" id="UP000182229">
    <property type="component" value="Unassembled WGS sequence"/>
</dbReference>
<dbReference type="PROSITE" id="PS50011">
    <property type="entry name" value="PROTEIN_KINASE_DOM"/>
    <property type="match status" value="1"/>
</dbReference>
<comment type="caution">
    <text evidence="7">The sequence shown here is derived from an EMBL/GenBank/DDBJ whole genome shotgun (WGS) entry which is preliminary data.</text>
</comment>
<name>A0A1L9AU63_9BACT</name>
<dbReference type="Pfam" id="PF13191">
    <property type="entry name" value="AAA_16"/>
    <property type="match status" value="1"/>
</dbReference>
<keyword evidence="2" id="KW-0547">Nucleotide-binding</keyword>
<dbReference type="PANTHER" id="PTHR43289">
    <property type="entry name" value="MITOGEN-ACTIVATED PROTEIN KINASE KINASE KINASE 20-RELATED"/>
    <property type="match status" value="1"/>
</dbReference>
<dbReference type="InterPro" id="IPR008271">
    <property type="entry name" value="Ser/Thr_kinase_AS"/>
</dbReference>
<feature type="compositionally biased region" description="Gly residues" evidence="5">
    <location>
        <begin position="663"/>
        <end position="673"/>
    </location>
</feature>
<keyword evidence="3" id="KW-0418">Kinase</keyword>
<evidence type="ECO:0000256" key="3">
    <source>
        <dbReference type="ARBA" id="ARBA00022777"/>
    </source>
</evidence>
<gene>
    <name evidence="7" type="ORF">BON30_48070</name>
</gene>
<evidence type="ECO:0000256" key="1">
    <source>
        <dbReference type="ARBA" id="ARBA00022679"/>
    </source>
</evidence>
<dbReference type="SMART" id="SM00220">
    <property type="entry name" value="S_TKc"/>
    <property type="match status" value="1"/>
</dbReference>
<dbReference type="InterPro" id="IPR011009">
    <property type="entry name" value="Kinase-like_dom_sf"/>
</dbReference>
<dbReference type="PANTHER" id="PTHR43289:SF6">
    <property type="entry name" value="SERINE_THREONINE-PROTEIN KINASE NEKL-3"/>
    <property type="match status" value="1"/>
</dbReference>
<proteinExistence type="predicted"/>
<dbReference type="AlphaFoldDB" id="A0A1L9AU63"/>
<dbReference type="GO" id="GO:0005524">
    <property type="term" value="F:ATP binding"/>
    <property type="evidence" value="ECO:0007669"/>
    <property type="project" value="UniProtKB-KW"/>
</dbReference>
<feature type="region of interest" description="Disordered" evidence="5">
    <location>
        <begin position="595"/>
        <end position="700"/>
    </location>
</feature>
<feature type="domain" description="Protein kinase" evidence="6">
    <location>
        <begin position="11"/>
        <end position="275"/>
    </location>
</feature>
<sequence>MPAGTVIAGRFTLEELAGRGGMGSVYRAIDSLSRQHVALKLLHMKDGDALRRFTREAELLSALRHPGIVSYLAHGQSEQGQPFLAMQWLEGEELAQRLARQPLSLEETLSLLRHSAQALSIAHQHGVIHRDLKPSNLFLRQGRPGDVVLLDFGLARHLNPSTAMTGSQMVLGTPGYMAPEQISGQSQLIPAVDIFSLGCVLYECLTGQPPFRAPHLMATLAKILFAEPVPLLQLRPGLPVALQKLVERMLAKEPSRRLPDATSLLGALEELGPALVETGPGTVTLQEAPPPLLASARQQLVTVLLAAPRSNAEPVPGEQHSRLALRDSLRTLLAPQGGRVELLTNGALVLTLVASLGSATDPAALAARCALSLLERWPEAVVVLTTGRAALDQHLPVGEVMDRAGQLLRQVEGLPTDSAPVLLDEVTAGLLGSGFQLIRAGPGLFLLQGEQLDADESRPLLGKPTPCVGREQELTLLDMVFTTCVEESTAQAVLVTAPAGTGKSRLRHEFFRRLEHHAPHPLVLLGRGDLMSAGSADGLLAQSLRRLCGISGGEPLEVRRARFSQRLSQHLPAARAQGVVEFLGELCAMGLPGRAQPAPACRARRPADDEPAGGPGVGGLPEGRVRPPPGAAGAGGSALGRPALRATHGRGAAGAGRAALHGAGPGPARGGAAVGRPADAAPSGASLARAESQGQRPAGA</sequence>
<evidence type="ECO:0000313" key="8">
    <source>
        <dbReference type="Proteomes" id="UP000182229"/>
    </source>
</evidence>
<protein>
    <recommendedName>
        <fullName evidence="6">Protein kinase domain-containing protein</fullName>
    </recommendedName>
</protein>
<keyword evidence="4" id="KW-0067">ATP-binding</keyword>
<evidence type="ECO:0000256" key="2">
    <source>
        <dbReference type="ARBA" id="ARBA00022741"/>
    </source>
</evidence>
<dbReference type="Pfam" id="PF00069">
    <property type="entry name" value="Pkinase"/>
    <property type="match status" value="1"/>
</dbReference>
<dbReference type="Gene3D" id="3.30.200.20">
    <property type="entry name" value="Phosphorylase Kinase, domain 1"/>
    <property type="match status" value="1"/>
</dbReference>
<organism evidence="7 8">
    <name type="scientific">Cystobacter ferrugineus</name>
    <dbReference type="NCBI Taxonomy" id="83449"/>
    <lineage>
        <taxon>Bacteria</taxon>
        <taxon>Pseudomonadati</taxon>
        <taxon>Myxococcota</taxon>
        <taxon>Myxococcia</taxon>
        <taxon>Myxococcales</taxon>
        <taxon>Cystobacterineae</taxon>
        <taxon>Archangiaceae</taxon>
        <taxon>Cystobacter</taxon>
    </lineage>
</organism>
<keyword evidence="1" id="KW-0808">Transferase</keyword>
<keyword evidence="8" id="KW-1185">Reference proteome</keyword>
<feature type="compositionally biased region" description="Low complexity" evidence="5">
    <location>
        <begin position="639"/>
        <end position="662"/>
    </location>
</feature>
<evidence type="ECO:0000259" key="6">
    <source>
        <dbReference type="PROSITE" id="PS50011"/>
    </source>
</evidence>
<dbReference type="Gene3D" id="1.10.510.10">
    <property type="entry name" value="Transferase(Phosphotransferase) domain 1"/>
    <property type="match status" value="1"/>
</dbReference>
<dbReference type="CDD" id="cd14014">
    <property type="entry name" value="STKc_PknB_like"/>
    <property type="match status" value="1"/>
</dbReference>
<dbReference type="STRING" id="83449.BON30_48070"/>
<accession>A0A1L9AU63</accession>
<dbReference type="InterPro" id="IPR041664">
    <property type="entry name" value="AAA_16"/>
</dbReference>